<accession>E8R275</accession>
<reference evidence="2 3" key="2">
    <citation type="journal article" date="2011" name="Stand. Genomic Sci.">
        <title>Complete genome sequence of Isosphaera pallida type strain (IS1B).</title>
        <authorList>
            <consortium name="US DOE Joint Genome Institute (JGI-PGF)"/>
            <person name="Goker M."/>
            <person name="Cleland D."/>
            <person name="Saunders E."/>
            <person name="Lapidus A."/>
            <person name="Nolan M."/>
            <person name="Lucas S."/>
            <person name="Hammon N."/>
            <person name="Deshpande S."/>
            <person name="Cheng J.F."/>
            <person name="Tapia R."/>
            <person name="Han C."/>
            <person name="Goodwin L."/>
            <person name="Pitluck S."/>
            <person name="Liolios K."/>
            <person name="Pagani I."/>
            <person name="Ivanova N."/>
            <person name="Mavromatis K."/>
            <person name="Pati A."/>
            <person name="Chen A."/>
            <person name="Palaniappan K."/>
            <person name="Land M."/>
            <person name="Hauser L."/>
            <person name="Chang Y.J."/>
            <person name="Jeffries C.D."/>
            <person name="Detter J.C."/>
            <person name="Beck B."/>
            <person name="Woyke T."/>
            <person name="Bristow J."/>
            <person name="Eisen J.A."/>
            <person name="Markowitz V."/>
            <person name="Hugenholtz P."/>
            <person name="Kyrpides N.C."/>
            <person name="Klenk H.P."/>
        </authorList>
    </citation>
    <scope>NUCLEOTIDE SEQUENCE [LARGE SCALE GENOMIC DNA]</scope>
    <source>
        <strain evidence="3">ATCC 43644 / DSM 9630 / IS1B</strain>
    </source>
</reference>
<proteinExistence type="predicted"/>
<reference key="1">
    <citation type="submission" date="2010-11" db="EMBL/GenBank/DDBJ databases">
        <title>The complete sequence of chromosome of Isophaera pallida ATCC 43644.</title>
        <authorList>
            <consortium name="US DOE Joint Genome Institute (JGI-PGF)"/>
            <person name="Lucas S."/>
            <person name="Copeland A."/>
            <person name="Lapidus A."/>
            <person name="Bruce D."/>
            <person name="Goodwin L."/>
            <person name="Pitluck S."/>
            <person name="Kyrpides N."/>
            <person name="Mavromatis K."/>
            <person name="Pagani I."/>
            <person name="Ivanova N."/>
            <person name="Saunders E."/>
            <person name="Brettin T."/>
            <person name="Detter J.C."/>
            <person name="Han C."/>
            <person name="Tapia R."/>
            <person name="Land M."/>
            <person name="Hauser L."/>
            <person name="Markowitz V."/>
            <person name="Cheng J.-F."/>
            <person name="Hugenholtz P."/>
            <person name="Woyke T."/>
            <person name="Wu D."/>
            <person name="Eisen J.A."/>
        </authorList>
    </citation>
    <scope>NUCLEOTIDE SEQUENCE</scope>
    <source>
        <strain>ATCC 43644</strain>
    </source>
</reference>
<protein>
    <submittedName>
        <fullName evidence="2">Rho guanyl nucleotide exchange factor, putative</fullName>
    </submittedName>
</protein>
<evidence type="ECO:0000256" key="1">
    <source>
        <dbReference type="SAM" id="MobiDB-lite"/>
    </source>
</evidence>
<organism evidence="2 3">
    <name type="scientific">Isosphaera pallida (strain ATCC 43644 / DSM 9630 / IS1B)</name>
    <dbReference type="NCBI Taxonomy" id="575540"/>
    <lineage>
        <taxon>Bacteria</taxon>
        <taxon>Pseudomonadati</taxon>
        <taxon>Planctomycetota</taxon>
        <taxon>Planctomycetia</taxon>
        <taxon>Isosphaerales</taxon>
        <taxon>Isosphaeraceae</taxon>
        <taxon>Isosphaera</taxon>
    </lineage>
</organism>
<sequence>MLWEGVDLIPCDPKPIQRSHFAAFHYPQLRRCASNYPTIYSKPATPHPPLPTRLIESPRLPDQGATGHPYDAVGVRELMG</sequence>
<dbReference type="InParanoid" id="E8R275"/>
<feature type="region of interest" description="Disordered" evidence="1">
    <location>
        <begin position="43"/>
        <end position="72"/>
    </location>
</feature>
<dbReference type="HOGENOM" id="CLU_2585018_0_0_0"/>
<dbReference type="KEGG" id="ipa:Isop_2940"/>
<dbReference type="STRING" id="575540.Isop_2940"/>
<name>E8R275_ISOPI</name>
<gene>
    <name evidence="2" type="ordered locus">Isop_2940</name>
</gene>
<dbReference type="AlphaFoldDB" id="E8R275"/>
<keyword evidence="3" id="KW-1185">Reference proteome</keyword>
<evidence type="ECO:0000313" key="3">
    <source>
        <dbReference type="Proteomes" id="UP000008631"/>
    </source>
</evidence>
<dbReference type="EMBL" id="CP002353">
    <property type="protein sequence ID" value="ADV63505.1"/>
    <property type="molecule type" value="Genomic_DNA"/>
</dbReference>
<evidence type="ECO:0000313" key="2">
    <source>
        <dbReference type="EMBL" id="ADV63505.1"/>
    </source>
</evidence>
<dbReference type="Proteomes" id="UP000008631">
    <property type="component" value="Chromosome"/>
</dbReference>